<evidence type="ECO:0000259" key="1">
    <source>
        <dbReference type="SMART" id="SM00992"/>
    </source>
</evidence>
<dbReference type="AlphaFoldDB" id="A0AAV0XNM8"/>
<dbReference type="Gene3D" id="2.30.30.390">
    <property type="entry name" value="Hemimethylated DNA-binding domain"/>
    <property type="match status" value="1"/>
</dbReference>
<proteinExistence type="predicted"/>
<comment type="caution">
    <text evidence="2">The sequence shown here is derived from an EMBL/GenBank/DDBJ whole genome shotgun (WGS) entry which is preliminary data.</text>
</comment>
<protein>
    <recommendedName>
        <fullName evidence="1">Hemimethylated DNA-binding domain-containing protein</fullName>
    </recommendedName>
</protein>
<accession>A0AAV0XNM8</accession>
<dbReference type="SMART" id="SM00992">
    <property type="entry name" value="YccV-like"/>
    <property type="match status" value="1"/>
</dbReference>
<dbReference type="PANTHER" id="PTHR14289">
    <property type="entry name" value="F-BOX ONLY PROTEIN 3"/>
    <property type="match status" value="1"/>
</dbReference>
<dbReference type="SUPFAM" id="SSF141255">
    <property type="entry name" value="YccV-like"/>
    <property type="match status" value="1"/>
</dbReference>
<evidence type="ECO:0000313" key="2">
    <source>
        <dbReference type="EMBL" id="CAI6369736.1"/>
    </source>
</evidence>
<dbReference type="Pfam" id="PF08755">
    <property type="entry name" value="YccV-like"/>
    <property type="match status" value="1"/>
</dbReference>
<dbReference type="GO" id="GO:0070987">
    <property type="term" value="P:error-free translesion synthesis"/>
    <property type="evidence" value="ECO:0007669"/>
    <property type="project" value="TreeGrafter"/>
</dbReference>
<dbReference type="InterPro" id="IPR036623">
    <property type="entry name" value="Hemimethylated_DNA-bd_sf"/>
</dbReference>
<sequence>MFKHFGKSNIILCLCKRYYVRLVEVGRLNTQKLNEKYDIGQLFFHQIFGYRGVILFPWLVTLYDFDDVIEADNAAEKVIKGKTHMYYQTLIDERDYPFIRVQTEPVTCLGNQDTGHSSYATLGLDYVAQEDILPYTATEKQPFQHKSFNKFLKYNPKKDPPFRTQGTLQSWQKKITFGWSCRMFIKKLQKMLG</sequence>
<reference evidence="2 3" key="1">
    <citation type="submission" date="2023-01" db="EMBL/GenBank/DDBJ databases">
        <authorList>
            <person name="Whitehead M."/>
        </authorList>
    </citation>
    <scope>NUCLEOTIDE SEQUENCE [LARGE SCALE GENOMIC DNA]</scope>
</reference>
<name>A0AAV0XNM8_9HEMI</name>
<dbReference type="Proteomes" id="UP001160148">
    <property type="component" value="Unassembled WGS sequence"/>
</dbReference>
<dbReference type="PANTHER" id="PTHR14289:SF16">
    <property type="entry name" value="POLYMERASE DELTA-INTERACTING PROTEIN 2"/>
    <property type="match status" value="1"/>
</dbReference>
<evidence type="ECO:0000313" key="3">
    <source>
        <dbReference type="Proteomes" id="UP001160148"/>
    </source>
</evidence>
<dbReference type="InterPro" id="IPR011722">
    <property type="entry name" value="Hemimethylated_DNA-bd_dom"/>
</dbReference>
<feature type="domain" description="Hemimethylated DNA-binding" evidence="1">
    <location>
        <begin position="34"/>
        <end position="165"/>
    </location>
</feature>
<dbReference type="GO" id="GO:0005634">
    <property type="term" value="C:nucleus"/>
    <property type="evidence" value="ECO:0007669"/>
    <property type="project" value="TreeGrafter"/>
</dbReference>
<organism evidence="2 3">
    <name type="scientific">Macrosiphum euphorbiae</name>
    <name type="common">potato aphid</name>
    <dbReference type="NCBI Taxonomy" id="13131"/>
    <lineage>
        <taxon>Eukaryota</taxon>
        <taxon>Metazoa</taxon>
        <taxon>Ecdysozoa</taxon>
        <taxon>Arthropoda</taxon>
        <taxon>Hexapoda</taxon>
        <taxon>Insecta</taxon>
        <taxon>Pterygota</taxon>
        <taxon>Neoptera</taxon>
        <taxon>Paraneoptera</taxon>
        <taxon>Hemiptera</taxon>
        <taxon>Sternorrhyncha</taxon>
        <taxon>Aphidomorpha</taxon>
        <taxon>Aphidoidea</taxon>
        <taxon>Aphididae</taxon>
        <taxon>Macrosiphini</taxon>
        <taxon>Macrosiphum</taxon>
    </lineage>
</organism>
<dbReference type="GO" id="GO:0003677">
    <property type="term" value="F:DNA binding"/>
    <property type="evidence" value="ECO:0007669"/>
    <property type="project" value="InterPro"/>
</dbReference>
<keyword evidence="3" id="KW-1185">Reference proteome</keyword>
<dbReference type="EMBL" id="CARXXK010000034">
    <property type="protein sequence ID" value="CAI6369736.1"/>
    <property type="molecule type" value="Genomic_DNA"/>
</dbReference>
<dbReference type="GO" id="GO:0042645">
    <property type="term" value="C:mitochondrial nucleoid"/>
    <property type="evidence" value="ECO:0007669"/>
    <property type="project" value="TreeGrafter"/>
</dbReference>
<gene>
    <name evidence="2" type="ORF">MEUPH1_LOCUS23940</name>
</gene>